<dbReference type="GO" id="GO:0019825">
    <property type="term" value="F:oxygen binding"/>
    <property type="evidence" value="ECO:0007669"/>
    <property type="project" value="InterPro"/>
</dbReference>
<name>A0A2P2CET9_9ZZZZ</name>
<dbReference type="Pfam" id="PF01152">
    <property type="entry name" value="Bac_globin"/>
    <property type="match status" value="1"/>
</dbReference>
<dbReference type="AlphaFoldDB" id="A0A2P2CET9"/>
<reference evidence="6" key="1">
    <citation type="submission" date="2015-08" db="EMBL/GenBank/DDBJ databases">
        <authorList>
            <person name="Babu N.S."/>
            <person name="Beckwith C.J."/>
            <person name="Beseler K.G."/>
            <person name="Brison A."/>
            <person name="Carone J.V."/>
            <person name="Caskin T.P."/>
            <person name="Diamond M."/>
            <person name="Durham M.E."/>
            <person name="Foxe J.M."/>
            <person name="Go M."/>
            <person name="Henderson B.A."/>
            <person name="Jones I.B."/>
            <person name="McGettigan J.A."/>
            <person name="Micheletti S.J."/>
            <person name="Nasrallah M.E."/>
            <person name="Ortiz D."/>
            <person name="Piller C.R."/>
            <person name="Privatt S.R."/>
            <person name="Schneider S.L."/>
            <person name="Sharp S."/>
            <person name="Smith T.C."/>
            <person name="Stanton J.D."/>
            <person name="Ullery H.E."/>
            <person name="Wilson R.J."/>
            <person name="Serrano M.G."/>
            <person name="Buck G."/>
            <person name="Lee V."/>
            <person name="Wang Y."/>
            <person name="Carvalho R."/>
            <person name="Voegtly L."/>
            <person name="Shi R."/>
            <person name="Duckworth R."/>
            <person name="Johnson A."/>
            <person name="Loviza R."/>
            <person name="Walstead R."/>
            <person name="Shah Z."/>
            <person name="Kiflezghi M."/>
            <person name="Wade K."/>
            <person name="Ball S.L."/>
            <person name="Bradley K.W."/>
            <person name="Asai D.J."/>
            <person name="Bowman C.A."/>
            <person name="Russell D.A."/>
            <person name="Pope W.H."/>
            <person name="Jacobs-Sera D."/>
            <person name="Hendrix R.W."/>
            <person name="Hatfull G.F."/>
        </authorList>
    </citation>
    <scope>NUCLEOTIDE SEQUENCE</scope>
</reference>
<dbReference type="Gene3D" id="1.10.490.10">
    <property type="entry name" value="Globins"/>
    <property type="match status" value="1"/>
</dbReference>
<dbReference type="EMBL" id="CZKB01000014">
    <property type="protein sequence ID" value="CUR60514.1"/>
    <property type="molecule type" value="Genomic_DNA"/>
</dbReference>
<evidence type="ECO:0000256" key="2">
    <source>
        <dbReference type="ARBA" id="ARBA00022617"/>
    </source>
</evidence>
<proteinExistence type="predicted"/>
<dbReference type="CDD" id="cd14775">
    <property type="entry name" value="TrHb2_O-like"/>
    <property type="match status" value="1"/>
</dbReference>
<dbReference type="InterPro" id="IPR009050">
    <property type="entry name" value="Globin-like_sf"/>
</dbReference>
<dbReference type="GO" id="GO:0020037">
    <property type="term" value="F:heme binding"/>
    <property type="evidence" value="ECO:0007669"/>
    <property type="project" value="InterPro"/>
</dbReference>
<evidence type="ECO:0000256" key="4">
    <source>
        <dbReference type="ARBA" id="ARBA00023004"/>
    </source>
</evidence>
<gene>
    <name evidence="6" type="ORF">NOCA1210147</name>
</gene>
<feature type="region of interest" description="Disordered" evidence="5">
    <location>
        <begin position="137"/>
        <end position="162"/>
    </location>
</feature>
<organism evidence="6">
    <name type="scientific">metagenome</name>
    <dbReference type="NCBI Taxonomy" id="256318"/>
    <lineage>
        <taxon>unclassified sequences</taxon>
        <taxon>metagenomes</taxon>
    </lineage>
</organism>
<evidence type="ECO:0000256" key="3">
    <source>
        <dbReference type="ARBA" id="ARBA00022723"/>
    </source>
</evidence>
<dbReference type="SUPFAM" id="SSF46458">
    <property type="entry name" value="Globin-like"/>
    <property type="match status" value="1"/>
</dbReference>
<accession>A0A2P2CET9</accession>
<dbReference type="GO" id="GO:0046872">
    <property type="term" value="F:metal ion binding"/>
    <property type="evidence" value="ECO:0007669"/>
    <property type="project" value="UniProtKB-KW"/>
</dbReference>
<keyword evidence="4" id="KW-0408">Iron</keyword>
<evidence type="ECO:0000256" key="5">
    <source>
        <dbReference type="SAM" id="MobiDB-lite"/>
    </source>
</evidence>
<evidence type="ECO:0000256" key="1">
    <source>
        <dbReference type="ARBA" id="ARBA00022448"/>
    </source>
</evidence>
<sequence length="162" mass="18019">MEHMSGVDEPGLPTLYDWAGGLVPLRRMIDRFYDRVEADEDLSGFFPGGVSERHRAHVADWWAEVLGGPTTYTERHGGYESMLRHHLGLDITPAQRHRFAATMSLAADEADLPADPEFRAAIIGYLEWGTRLAMENSRPGAEPAPHAPTPRWGWGVAPPYQG</sequence>
<protein>
    <recommendedName>
        <fullName evidence="7">Globin</fullName>
    </recommendedName>
</protein>
<evidence type="ECO:0000313" key="6">
    <source>
        <dbReference type="EMBL" id="CUR60514.1"/>
    </source>
</evidence>
<keyword evidence="1" id="KW-0813">Transport</keyword>
<evidence type="ECO:0008006" key="7">
    <source>
        <dbReference type="Google" id="ProtNLM"/>
    </source>
</evidence>
<dbReference type="InterPro" id="IPR001486">
    <property type="entry name" value="Hemoglobin_trunc"/>
</dbReference>
<keyword evidence="2" id="KW-0349">Heme</keyword>
<keyword evidence="3" id="KW-0479">Metal-binding</keyword>
<dbReference type="InterPro" id="IPR012292">
    <property type="entry name" value="Globin/Proto"/>
</dbReference>